<evidence type="ECO:0000256" key="8">
    <source>
        <dbReference type="PIRNR" id="PIRNR037125"/>
    </source>
</evidence>
<dbReference type="InterPro" id="IPR033411">
    <property type="entry name" value="Ribonuclease_PIN"/>
</dbReference>
<evidence type="ECO:0000256" key="2">
    <source>
        <dbReference type="ARBA" id="ARBA00005858"/>
    </source>
</evidence>
<keyword evidence="5" id="KW-0378">Hydrolase</keyword>
<dbReference type="InterPro" id="IPR036283">
    <property type="entry name" value="NOB1_Zf-like_sf"/>
</dbReference>
<feature type="binding site" evidence="9">
    <location>
        <position position="423"/>
    </location>
    <ligand>
        <name>Zn(2+)</name>
        <dbReference type="ChEBI" id="CHEBI:29105"/>
    </ligand>
</feature>
<evidence type="ECO:0000256" key="7">
    <source>
        <dbReference type="ARBA" id="ARBA00023242"/>
    </source>
</evidence>
<evidence type="ECO:0000259" key="12">
    <source>
        <dbReference type="Pfam" id="PF17146"/>
    </source>
</evidence>
<dbReference type="InterPro" id="IPR014881">
    <property type="entry name" value="NOB1_Zn-bd"/>
</dbReference>
<evidence type="ECO:0000259" key="11">
    <source>
        <dbReference type="Pfam" id="PF08772"/>
    </source>
</evidence>
<dbReference type="GO" id="GO:0031981">
    <property type="term" value="C:nuclear lumen"/>
    <property type="evidence" value="ECO:0007669"/>
    <property type="project" value="UniProtKB-ARBA"/>
</dbReference>
<keyword evidence="14" id="KW-1185">Reference proteome</keyword>
<evidence type="ECO:0000313" key="14">
    <source>
        <dbReference type="Proteomes" id="UP000198341"/>
    </source>
</evidence>
<gene>
    <name evidence="13" type="ORF">Bathy05g04360</name>
</gene>
<dbReference type="Pfam" id="PF17146">
    <property type="entry name" value="PIN_6"/>
    <property type="match status" value="1"/>
</dbReference>
<sequence length="564" mass="64543">MSTSPWVALAAKREDPNAALKRFDAETFRPPPRNLPNETICVVDANAIVKGQNLSNLSSKSTKVEGGELLFKELVTTSAVLKEIKDEHARMRLQNDPNWQRLRVSEADEETVSLVKRFARLTGDIGQLSEPDVNVIALALKLEREKCDGDLSHIRTVPPPARKYRRKASKTGAKPLPGWDFVSNAEDWKELDEMNAEMERMEKKLVVGEDVSERFSKIALEKEKLLQRGLEAKSLVKDDGDEKEREEEKEAAYEEGANDKDDDEWEPAISRTTRVRRMKREQRNREREDEIEKEREQIIAAEMQQQQEEKEEEEGDEGVDENAGVSFFQSEPGEIPDTDEDDDDEEEEEGNDDDALSQYTEKTQILTEEQQKHEQKRQKSLVSVVTADYAMQNVILQLGLKLFTPDGMRVKEVRRWVLRCHACETVTANTQRVFCPKCGNNALERVEKFTGSDGAEHYGVRNKHVLKGTKYSIPMPKSGRTGKKMEPILREDQLIGRKITKKERELNNISKKTEDVFNCEFSEDKYGEYKHVGDAQKTIISIGGGNVKKNPNERKHVATNRRRK</sequence>
<evidence type="ECO:0000256" key="9">
    <source>
        <dbReference type="PIRSR" id="PIRSR037125-1"/>
    </source>
</evidence>
<dbReference type="PIRSF" id="PIRSF037125">
    <property type="entry name" value="D-site_20S_pre-rRNA_nuclease"/>
    <property type="match status" value="1"/>
</dbReference>
<feature type="compositionally biased region" description="Acidic residues" evidence="10">
    <location>
        <begin position="334"/>
        <end position="355"/>
    </location>
</feature>
<evidence type="ECO:0000256" key="3">
    <source>
        <dbReference type="ARBA" id="ARBA00022722"/>
    </source>
</evidence>
<dbReference type="GeneID" id="19015939"/>
<organism evidence="13 14">
    <name type="scientific">Bathycoccus prasinos</name>
    <dbReference type="NCBI Taxonomy" id="41875"/>
    <lineage>
        <taxon>Eukaryota</taxon>
        <taxon>Viridiplantae</taxon>
        <taxon>Chlorophyta</taxon>
        <taxon>Mamiellophyceae</taxon>
        <taxon>Mamiellales</taxon>
        <taxon>Bathycoccaceae</taxon>
        <taxon>Bathycoccus</taxon>
    </lineage>
</organism>
<dbReference type="Pfam" id="PF08772">
    <property type="entry name" value="Zn_ribbon_NOB1"/>
    <property type="match status" value="1"/>
</dbReference>
<feature type="region of interest" description="Disordered" evidence="10">
    <location>
        <begin position="543"/>
        <end position="564"/>
    </location>
</feature>
<dbReference type="AlphaFoldDB" id="K8EFM4"/>
<dbReference type="PANTHER" id="PTHR12814">
    <property type="entry name" value="RNA-BINDING PROTEIN NOB1"/>
    <property type="match status" value="1"/>
</dbReference>
<dbReference type="PANTHER" id="PTHR12814:SF2">
    <property type="entry name" value="RNA-BINDING PROTEIN NOB1"/>
    <property type="match status" value="1"/>
</dbReference>
<dbReference type="KEGG" id="bpg:Bathy05g04360"/>
<feature type="region of interest" description="Disordered" evidence="10">
    <location>
        <begin position="232"/>
        <end position="358"/>
    </location>
</feature>
<dbReference type="STRING" id="41875.K8EFM4"/>
<feature type="compositionally biased region" description="Basic and acidic residues" evidence="10">
    <location>
        <begin position="232"/>
        <end position="252"/>
    </location>
</feature>
<dbReference type="InterPro" id="IPR017117">
    <property type="entry name" value="Nob1_euk"/>
</dbReference>
<keyword evidence="6 8" id="KW-0862">Zinc</keyword>
<evidence type="ECO:0000313" key="13">
    <source>
        <dbReference type="EMBL" id="CCO16821.1"/>
    </source>
</evidence>
<feature type="compositionally biased region" description="Basic and acidic residues" evidence="10">
    <location>
        <begin position="281"/>
        <end position="297"/>
    </location>
</feature>
<feature type="domain" description="Nin one binding (NOB1) Zn-ribbon-like" evidence="11">
    <location>
        <begin position="410"/>
        <end position="479"/>
    </location>
</feature>
<feature type="binding site" evidence="9">
    <location>
        <position position="435"/>
    </location>
    <ligand>
        <name>Zn(2+)</name>
        <dbReference type="ChEBI" id="CHEBI:29105"/>
    </ligand>
</feature>
<keyword evidence="4 8" id="KW-0479">Metal-binding</keyword>
<dbReference type="GO" id="GO:0030490">
    <property type="term" value="P:maturation of SSU-rRNA"/>
    <property type="evidence" value="ECO:0007669"/>
    <property type="project" value="TreeGrafter"/>
</dbReference>
<feature type="binding site" evidence="9">
    <location>
        <position position="438"/>
    </location>
    <ligand>
        <name>Zn(2+)</name>
        <dbReference type="ChEBI" id="CHEBI:29105"/>
    </ligand>
</feature>
<dbReference type="Gene3D" id="6.20.210.10">
    <property type="entry name" value="Nin one binding (NOB1), Zn-ribbon-like"/>
    <property type="match status" value="1"/>
</dbReference>
<dbReference type="Gene3D" id="3.40.50.1010">
    <property type="entry name" value="5'-nuclease"/>
    <property type="match status" value="1"/>
</dbReference>
<feature type="binding site" evidence="9">
    <location>
        <position position="420"/>
    </location>
    <ligand>
        <name>Zn(2+)</name>
        <dbReference type="ChEBI" id="CHEBI:29105"/>
    </ligand>
</feature>
<dbReference type="EMBL" id="FO082274">
    <property type="protein sequence ID" value="CCO16821.1"/>
    <property type="molecule type" value="Genomic_DNA"/>
</dbReference>
<keyword evidence="7 8" id="KW-0539">Nucleus</keyword>
<feature type="domain" description="Ribonuclease PIN" evidence="12">
    <location>
        <begin position="42"/>
        <end position="142"/>
    </location>
</feature>
<evidence type="ECO:0000256" key="5">
    <source>
        <dbReference type="ARBA" id="ARBA00022801"/>
    </source>
</evidence>
<protein>
    <submittedName>
        <fullName evidence="13">RNA-binding protein NOB1</fullName>
    </submittedName>
</protein>
<dbReference type="GO" id="GO:0005737">
    <property type="term" value="C:cytoplasm"/>
    <property type="evidence" value="ECO:0007669"/>
    <property type="project" value="UniProtKB-ARBA"/>
</dbReference>
<dbReference type="SUPFAM" id="SSF144206">
    <property type="entry name" value="NOB1 zinc finger-like"/>
    <property type="match status" value="1"/>
</dbReference>
<dbReference type="GO" id="GO:0046872">
    <property type="term" value="F:metal ion binding"/>
    <property type="evidence" value="ECO:0007669"/>
    <property type="project" value="UniProtKB-UniRule"/>
</dbReference>
<name>K8EFM4_9CHLO</name>
<dbReference type="RefSeq" id="XP_007513263.1">
    <property type="nucleotide sequence ID" value="XM_007513201.1"/>
</dbReference>
<reference evidence="13 14" key="1">
    <citation type="submission" date="2011-10" db="EMBL/GenBank/DDBJ databases">
        <authorList>
            <person name="Genoscope - CEA"/>
        </authorList>
    </citation>
    <scope>NUCLEOTIDE SEQUENCE [LARGE SCALE GENOMIC DNA]</scope>
    <source>
        <strain evidence="13 14">RCC 1105</strain>
    </source>
</reference>
<dbReference type="InterPro" id="IPR039907">
    <property type="entry name" value="NOB1"/>
</dbReference>
<dbReference type="GO" id="GO:0004521">
    <property type="term" value="F:RNA endonuclease activity"/>
    <property type="evidence" value="ECO:0007669"/>
    <property type="project" value="UniProtKB-UniRule"/>
</dbReference>
<proteinExistence type="inferred from homology"/>
<dbReference type="GO" id="GO:0016787">
    <property type="term" value="F:hydrolase activity"/>
    <property type="evidence" value="ECO:0007669"/>
    <property type="project" value="UniProtKB-KW"/>
</dbReference>
<evidence type="ECO:0000256" key="1">
    <source>
        <dbReference type="ARBA" id="ARBA00004123"/>
    </source>
</evidence>
<comment type="similarity">
    <text evidence="2 8">Belongs to the NOB1 family.</text>
</comment>
<dbReference type="GO" id="GO:0030688">
    <property type="term" value="C:preribosome, small subunit precursor"/>
    <property type="evidence" value="ECO:0007669"/>
    <property type="project" value="TreeGrafter"/>
</dbReference>
<dbReference type="FunFam" id="3.40.50.1010:FF:000020">
    <property type="entry name" value="20S-pre-rRNA D-site endonuclease NOB1"/>
    <property type="match status" value="1"/>
</dbReference>
<evidence type="ECO:0000256" key="6">
    <source>
        <dbReference type="ARBA" id="ARBA00022833"/>
    </source>
</evidence>
<dbReference type="Proteomes" id="UP000198341">
    <property type="component" value="Chromosome 5"/>
</dbReference>
<feature type="compositionally biased region" description="Acidic residues" evidence="10">
    <location>
        <begin position="309"/>
        <end position="320"/>
    </location>
</feature>
<dbReference type="CDD" id="cd09876">
    <property type="entry name" value="PIN_Nob1-like"/>
    <property type="match status" value="1"/>
</dbReference>
<evidence type="ECO:0000256" key="4">
    <source>
        <dbReference type="ARBA" id="ARBA00022723"/>
    </source>
</evidence>
<keyword evidence="3" id="KW-0540">Nuclease</keyword>
<dbReference type="eggNOG" id="KOG2463">
    <property type="taxonomic scope" value="Eukaryota"/>
</dbReference>
<evidence type="ECO:0000256" key="10">
    <source>
        <dbReference type="SAM" id="MobiDB-lite"/>
    </source>
</evidence>
<dbReference type="OrthoDB" id="446759at2759"/>
<accession>K8EFM4</accession>
<comment type="subcellular location">
    <subcellularLocation>
        <location evidence="1">Nucleus</location>
    </subcellularLocation>
</comment>